<evidence type="ECO:0000256" key="1">
    <source>
        <dbReference type="ARBA" id="ARBA00022723"/>
    </source>
</evidence>
<dbReference type="OrthoDB" id="447197at2759"/>
<feature type="coiled-coil region" evidence="5">
    <location>
        <begin position="1090"/>
        <end position="1148"/>
    </location>
</feature>
<dbReference type="Gene3D" id="4.10.1000.10">
    <property type="entry name" value="Zinc finger, CCCH-type"/>
    <property type="match status" value="1"/>
</dbReference>
<dbReference type="InterPro" id="IPR000571">
    <property type="entry name" value="Znf_CCCH"/>
</dbReference>
<evidence type="ECO:0000256" key="2">
    <source>
        <dbReference type="ARBA" id="ARBA00022771"/>
    </source>
</evidence>
<evidence type="ECO:0000256" key="4">
    <source>
        <dbReference type="PROSITE-ProRule" id="PRU00723"/>
    </source>
</evidence>
<dbReference type="GO" id="GO:0008270">
    <property type="term" value="F:zinc ion binding"/>
    <property type="evidence" value="ECO:0007669"/>
    <property type="project" value="UniProtKB-KW"/>
</dbReference>
<dbReference type="Gene3D" id="3.30.1370.210">
    <property type="match status" value="1"/>
</dbReference>
<evidence type="ECO:0000259" key="9">
    <source>
        <dbReference type="PROSITE" id="PS51471"/>
    </source>
</evidence>
<feature type="region of interest" description="Disordered" evidence="6">
    <location>
        <begin position="110"/>
        <end position="132"/>
    </location>
</feature>
<reference evidence="10 11" key="1">
    <citation type="submission" date="2016-02" db="EMBL/GenBank/DDBJ databases">
        <title>Genome analysis of coral dinoflagellate symbionts highlights evolutionary adaptations to a symbiotic lifestyle.</title>
        <authorList>
            <person name="Aranda M."/>
            <person name="Li Y."/>
            <person name="Liew Y.J."/>
            <person name="Baumgarten S."/>
            <person name="Simakov O."/>
            <person name="Wilson M."/>
            <person name="Piel J."/>
            <person name="Ashoor H."/>
            <person name="Bougouffa S."/>
            <person name="Bajic V.B."/>
            <person name="Ryu T."/>
            <person name="Ravasi T."/>
            <person name="Bayer T."/>
            <person name="Micklem G."/>
            <person name="Kim H."/>
            <person name="Bhak J."/>
            <person name="Lajeunesse T.C."/>
            <person name="Voolstra C.R."/>
        </authorList>
    </citation>
    <scope>NUCLEOTIDE SEQUENCE [LARGE SCALE GENOMIC DNA]</scope>
    <source>
        <strain evidence="10 11">CCMP2467</strain>
    </source>
</reference>
<feature type="domain" description="C3H1-type" evidence="7">
    <location>
        <begin position="1867"/>
        <end position="1894"/>
    </location>
</feature>
<feature type="coiled-coil region" evidence="5">
    <location>
        <begin position="1688"/>
        <end position="1733"/>
    </location>
</feature>
<evidence type="ECO:0000313" key="11">
    <source>
        <dbReference type="Proteomes" id="UP000186817"/>
    </source>
</evidence>
<evidence type="ECO:0000256" key="3">
    <source>
        <dbReference type="ARBA" id="ARBA00022833"/>
    </source>
</evidence>
<keyword evidence="1 4" id="KW-0479">Metal-binding</keyword>
<keyword evidence="5" id="KW-0175">Coiled coil</keyword>
<dbReference type="Pfam" id="PF00642">
    <property type="entry name" value="zf-CCCH"/>
    <property type="match status" value="1"/>
</dbReference>
<feature type="domain" description="VWFA" evidence="8">
    <location>
        <begin position="1240"/>
        <end position="1416"/>
    </location>
</feature>
<dbReference type="PROSITE" id="PS51471">
    <property type="entry name" value="FE2OG_OXY"/>
    <property type="match status" value="1"/>
</dbReference>
<dbReference type="GO" id="GO:0048193">
    <property type="term" value="P:Golgi vesicle transport"/>
    <property type="evidence" value="ECO:0007669"/>
    <property type="project" value="InterPro"/>
</dbReference>
<dbReference type="InterPro" id="IPR005123">
    <property type="entry name" value="Oxoglu/Fe-dep_dioxygenase_dom"/>
</dbReference>
<dbReference type="InterPro" id="IPR011989">
    <property type="entry name" value="ARM-like"/>
</dbReference>
<feature type="zinc finger region" description="C3H1-type" evidence="4">
    <location>
        <begin position="1832"/>
        <end position="1859"/>
    </location>
</feature>
<protein>
    <submittedName>
        <fullName evidence="10">General vesicular transport factor p115</fullName>
    </submittedName>
</protein>
<dbReference type="Proteomes" id="UP000186817">
    <property type="component" value="Unassembled WGS sequence"/>
</dbReference>
<proteinExistence type="predicted"/>
<dbReference type="SMART" id="SM00356">
    <property type="entry name" value="ZnF_C3H1"/>
    <property type="match status" value="3"/>
</dbReference>
<dbReference type="Gene3D" id="1.25.10.10">
    <property type="entry name" value="Leucine-rich Repeat Variant"/>
    <property type="match status" value="1"/>
</dbReference>
<feature type="coiled-coil region" evidence="5">
    <location>
        <begin position="1023"/>
        <end position="1061"/>
    </location>
</feature>
<sequence>MAQSGSLLDALGQSILDSASSIDAHIDAGALVDRISGDCSTASGHRARQFALAEFKALAKRAPGAVVATEGAVVAILRVVEKISPPQDEELADENVESMQDALECLSSLMSTGSSKSSASKDSKIEEKERADEQRGQLVAELIVKHTENVKQLLRLLCLSETSTQYDAMILLQKIYIRLPEPVNAAILADPRSLGHLMHVLQTSPIDYVRNECLSLLLLLTAANADIQTIVTVQGFIETVFSILEDEDLALGGKVARDLLQCLMNIVGNSTCQKYLRETDGAASLVSAISVAVAGRPSEEDDEEDERPEIPGESRWACLSLLVDAALSLASPPDAAEAEAEANRLALVKAGALDLCRHLSDPQLAEAAQLMLVRLFQSLEKCPQAADRLQSFGRGKQDSGRPLLFDLAAVLLGPVTRLSLRNALGRVLCRCVARHASLQSFLCSSLSPELQADSPEVRPAGRLLVDMLEAACLSGGGGSASVEVSWFALSLLLAMMRGNASVQSACTTMPVLIPSDAGPAKTFQELLFAAFSATVRKSLASHDQEAEDLMSGPSHEVSTLLGFLKLLLYWLATCPSVLGSFATSPVMIPLAIDLTCLDGRCGPFCRTQIEGLACLVMGACIKAEHTEADVTALMSLIARRVGIEAYQHKVESLWRSEALQRPPRGLAEFRCYNGHYRIFVREQQRAVQRRMVQLYVAEGSGGGGLSEDVAEHYKQLIRVQACAIFDGGLGKFDIAAICHEVGLFAESGRRVVEILFRTSQAEDGVLVLKVWATRDTPPFSKHAEKRPVGEVRIPLRHLSDLCNCMLYFTWVNLESAGLNDSVAHLGTDRDRPLGYGNPFAMNSSESFLQASLPLSHERRSQGIMSNPRQLFQPKACISICRADELAETDRLLWQDRIKRWGPLLRSQQQHAVMCTAQNLEAQDQANDERHLSSAQADEQAQEIDLLQEQLQQRPPKCCGGDLATCQRPRNADRSRAGEAQLFESMTRQFEAKTRQIHSGHQFVSGTESGFVHWEELELQQSLSAQLRGELQSYEVELSKLGEEANNKIEAANIRIRALRRERDEAILCGAPVTLCSTAVEDDFDDACCWLLLVRKELEDEKSQLAQQKETLMRMVEDLHACCNEDADLREVRHENEQLRSEVEAFMKRTLKASSAALADKAALREGELHCLHGLPAATSLTYQGVFNEHSFYTGGPETNETLSVAAHAMCGLSGHPNEVWVGCFLKSCRDGQPRDSVPVDMVVVLDVSGSMSLAVSGGDRSSSRLDLAKDALLALVERLRGDDRFGLATFTREGHIVQPLTYVSELTDLDARVAAMTPGGGTTLAAGMEAAIKISGEADGSRHRRLLFLTDMDDLNPDQLDYLVASQADRGLYVSFVGIGAQFNSSLAEVVTKHRGANYFCMTRQEELHKIAVSNFDWNFFPAAFDVQVTQQSDVFELLAVYGTALDPREETIEAEWTPSTHRYYPAGFKQTVQALMLCIQRISGVALPMPAFQKILSFLDAGVRSVVRIDTVFPSGISEDGSVEGGLILLRLKPQKAHCSSWTTGRIRVITRYEADGKDCATCQDLTVSDGLNENTSLGRAVRKGVMLQRYVEACRQYLLLSEPALERVGCEEYLAKLGSALSDLRALQAELELHKEFADEMCSGLRSQLATFLGMAERHASKAGVPQEEQPELQLADQPVLEKPQADALEMENKALHLEVNELQQELDQRVDRLEQERQKLRVAVSELELQLQSMAVSYGQVEQNNAELRAAIAFVLSKQSICEYGIHGLLLRLETILQLAKCEACEPTSVLNRFTTTMTVEFADNVASEKLATPPQASNKDRARYELQFYKTRQCSFFEKGKCNRGSNCKYAHGISELQARPDLSFTSLCRKFAATGVCDDPACSFAHNPEQLRATKKFFKTSLCKFHLNGRCRLGEECRHAHGEHELLQAPPPPQKVAIAAPPGLAEPDVQAQPGFDLSQSYAASLLLNAAATGGNFGQSGYTGTTAGRQGNWPISSLAQKEMTLQSDVGPAFISLSPLMRQDAAAQINPFLSGSAESVAKSLAVLGQPFCAASTADSLPAFQGRVPSWTTINYSSASSSSSFEDLDLAHLDQDATCVRAYSLCMRCQGVEVGSRTEMLQFSAFRLPMCRPSRFRMEMVQALPWLCGLLETGDVADCVVEFDNDPPPAPCFELLDADQEELQVAVVRGFLSPKEVLQVSGMRQAFELKEIDDRDDDLIYRHEVWRMEHELQEAAPKVYRRLMDHCRALDDELWNEIEVGDRFHPEIEYIQYDVEKLGEPGTIEPHRDNESQVTVVVLLSQPTEFKGGINFFEPGWKGGDARSVRLGAGDAVFFYGDQCEHWISPVTSGRRIILQMVALLATVTQGEHYAGRGLHLQFDPEPSLDRWINREVQFNAKTGKYTTTKGELSAAQQATNEQYQNRHRTRCRVGDVADKLTRIVDKYLPKVADENRVFIMRFPNKASKLLKKARRIRRRIKAEIRGDVREKQVQAPAGEMQRQRAKKGKPGRSSRRGIKKQKTTEENAEPDPTPPPQSQRVTNEREEDSPPDWGDDLPDAMTEDGEPAAAMLPPVEDNTTSTWPWGKEGAQPGIPPVLLRDRWPVFWLLTASRKAKVPRNI</sequence>
<dbReference type="Pfam" id="PF13519">
    <property type="entry name" value="VWA_2"/>
    <property type="match status" value="1"/>
</dbReference>
<name>A0A1Q9EKA8_SYMMI</name>
<dbReference type="PROSITE" id="PS50103">
    <property type="entry name" value="ZF_C3H1"/>
    <property type="match status" value="3"/>
</dbReference>
<dbReference type="PANTHER" id="PTHR10013">
    <property type="entry name" value="GENERAL VESICULAR TRANSPORT FACTOR P115"/>
    <property type="match status" value="1"/>
</dbReference>
<dbReference type="InterPro" id="IPR036465">
    <property type="entry name" value="vWFA_dom_sf"/>
</dbReference>
<dbReference type="InterPro" id="IPR002035">
    <property type="entry name" value="VWF_A"/>
</dbReference>
<feature type="region of interest" description="Disordered" evidence="6">
    <location>
        <begin position="2486"/>
        <end position="2596"/>
    </location>
</feature>
<evidence type="ECO:0000256" key="5">
    <source>
        <dbReference type="SAM" id="Coils"/>
    </source>
</evidence>
<dbReference type="InterPro" id="IPR036855">
    <property type="entry name" value="Znf_CCCH_sf"/>
</dbReference>
<feature type="domain" description="Fe2OG dioxygenase" evidence="9">
    <location>
        <begin position="2269"/>
        <end position="2366"/>
    </location>
</feature>
<keyword evidence="11" id="KW-1185">Reference proteome</keyword>
<comment type="caution">
    <text evidence="10">The sequence shown here is derived from an EMBL/GenBank/DDBJ whole genome shotgun (WGS) entry which is preliminary data.</text>
</comment>
<feature type="domain" description="C3H1-type" evidence="7">
    <location>
        <begin position="1902"/>
        <end position="1929"/>
    </location>
</feature>
<organism evidence="10 11">
    <name type="scientific">Symbiodinium microadriaticum</name>
    <name type="common">Dinoflagellate</name>
    <name type="synonym">Zooxanthella microadriatica</name>
    <dbReference type="NCBI Taxonomy" id="2951"/>
    <lineage>
        <taxon>Eukaryota</taxon>
        <taxon>Sar</taxon>
        <taxon>Alveolata</taxon>
        <taxon>Dinophyceae</taxon>
        <taxon>Suessiales</taxon>
        <taxon>Symbiodiniaceae</taxon>
        <taxon>Symbiodinium</taxon>
    </lineage>
</organism>
<dbReference type="InterPro" id="IPR016024">
    <property type="entry name" value="ARM-type_fold"/>
</dbReference>
<gene>
    <name evidence="10" type="primary">Uso1</name>
    <name evidence="10" type="ORF">AK812_SmicGene8769</name>
</gene>
<evidence type="ECO:0000256" key="6">
    <source>
        <dbReference type="SAM" id="MobiDB-lite"/>
    </source>
</evidence>
<keyword evidence="3 4" id="KW-0862">Zinc</keyword>
<evidence type="ECO:0000313" key="10">
    <source>
        <dbReference type="EMBL" id="OLQ07818.1"/>
    </source>
</evidence>
<dbReference type="Gene3D" id="3.40.50.410">
    <property type="entry name" value="von Willebrand factor, type A domain"/>
    <property type="match status" value="1"/>
</dbReference>
<feature type="compositionally biased region" description="Basic residues" evidence="6">
    <location>
        <begin position="2502"/>
        <end position="2520"/>
    </location>
</feature>
<feature type="compositionally biased region" description="Acidic residues" evidence="6">
    <location>
        <begin position="2544"/>
        <end position="2565"/>
    </location>
</feature>
<feature type="domain" description="C3H1-type" evidence="7">
    <location>
        <begin position="1832"/>
        <end position="1859"/>
    </location>
</feature>
<dbReference type="PROSITE" id="PS50234">
    <property type="entry name" value="VWFA"/>
    <property type="match status" value="1"/>
</dbReference>
<dbReference type="PANTHER" id="PTHR10013:SF0">
    <property type="entry name" value="GENERAL VESICULAR TRANSPORT FACTOR P115"/>
    <property type="match status" value="1"/>
</dbReference>
<dbReference type="Gene3D" id="2.60.120.620">
    <property type="entry name" value="q2cbj1_9rhob like domain"/>
    <property type="match status" value="1"/>
</dbReference>
<evidence type="ECO:0000259" key="7">
    <source>
        <dbReference type="PROSITE" id="PS50103"/>
    </source>
</evidence>
<feature type="zinc finger region" description="C3H1-type" evidence="4">
    <location>
        <begin position="1867"/>
        <end position="1894"/>
    </location>
</feature>
<dbReference type="SUPFAM" id="SSF53300">
    <property type="entry name" value="vWA-like"/>
    <property type="match status" value="1"/>
</dbReference>
<feature type="zinc finger region" description="C3H1-type" evidence="4">
    <location>
        <begin position="1902"/>
        <end position="1929"/>
    </location>
</feature>
<keyword evidence="2 4" id="KW-0863">Zinc-finger</keyword>
<evidence type="ECO:0000259" key="8">
    <source>
        <dbReference type="PROSITE" id="PS50234"/>
    </source>
</evidence>
<dbReference type="SUPFAM" id="SSF48371">
    <property type="entry name" value="ARM repeat"/>
    <property type="match status" value="1"/>
</dbReference>
<dbReference type="InterPro" id="IPR024095">
    <property type="entry name" value="Vesicle_P115"/>
</dbReference>
<feature type="compositionally biased region" description="Basic and acidic residues" evidence="6">
    <location>
        <begin position="119"/>
        <end position="132"/>
    </location>
</feature>
<dbReference type="SMART" id="SM00327">
    <property type="entry name" value="VWA"/>
    <property type="match status" value="1"/>
</dbReference>
<dbReference type="SUPFAM" id="SSF90229">
    <property type="entry name" value="CCCH zinc finger"/>
    <property type="match status" value="2"/>
</dbReference>
<accession>A0A1Q9EKA8</accession>
<dbReference type="EMBL" id="LSRX01000131">
    <property type="protein sequence ID" value="OLQ07818.1"/>
    <property type="molecule type" value="Genomic_DNA"/>
</dbReference>